<protein>
    <recommendedName>
        <fullName evidence="2">ABM domain-containing protein</fullName>
    </recommendedName>
</protein>
<dbReference type="Gene3D" id="3.30.70.100">
    <property type="match status" value="1"/>
</dbReference>
<dbReference type="Pfam" id="PF08803">
    <property type="entry name" value="ydhR"/>
    <property type="match status" value="1"/>
</dbReference>
<name>A0A383AI56_9ZZZZ</name>
<dbReference type="SUPFAM" id="SSF54909">
    <property type="entry name" value="Dimeric alpha+beta barrel"/>
    <property type="match status" value="1"/>
</dbReference>
<organism evidence="1">
    <name type="scientific">marine metagenome</name>
    <dbReference type="NCBI Taxonomy" id="408172"/>
    <lineage>
        <taxon>unclassified sequences</taxon>
        <taxon>metagenomes</taxon>
        <taxon>ecological metagenomes</taxon>
    </lineage>
</organism>
<evidence type="ECO:0000313" key="1">
    <source>
        <dbReference type="EMBL" id="SVE06885.1"/>
    </source>
</evidence>
<proteinExistence type="predicted"/>
<dbReference type="InterPro" id="IPR014910">
    <property type="entry name" value="YdhR"/>
</dbReference>
<gene>
    <name evidence="1" type="ORF">METZ01_LOCUS459739</name>
</gene>
<dbReference type="AlphaFoldDB" id="A0A383AI56"/>
<dbReference type="EMBL" id="UINC01191976">
    <property type="protein sequence ID" value="SVE06885.1"/>
    <property type="molecule type" value="Genomic_DNA"/>
</dbReference>
<sequence>MQHIQILNFNLKGINHDDFVEIADTMASVFAEVLGLLSKAWLADQEGNTYGGVYTWKDRQAMETFSKSSLFNDVANNPNFVNFTSKDFCQFFPKARYSRKA</sequence>
<accession>A0A383AI56</accession>
<evidence type="ECO:0008006" key="2">
    <source>
        <dbReference type="Google" id="ProtNLM"/>
    </source>
</evidence>
<dbReference type="InterPro" id="IPR011008">
    <property type="entry name" value="Dimeric_a/b-barrel"/>
</dbReference>
<reference evidence="1" key="1">
    <citation type="submission" date="2018-05" db="EMBL/GenBank/DDBJ databases">
        <authorList>
            <person name="Lanie J.A."/>
            <person name="Ng W.-L."/>
            <person name="Kazmierczak K.M."/>
            <person name="Andrzejewski T.M."/>
            <person name="Davidsen T.M."/>
            <person name="Wayne K.J."/>
            <person name="Tettelin H."/>
            <person name="Glass J.I."/>
            <person name="Rusch D."/>
            <person name="Podicherti R."/>
            <person name="Tsui H.-C.T."/>
            <person name="Winkler M.E."/>
        </authorList>
    </citation>
    <scope>NUCLEOTIDE SEQUENCE</scope>
</reference>